<evidence type="ECO:0000313" key="1">
    <source>
        <dbReference type="EMBL" id="CEN55522.1"/>
    </source>
</evidence>
<keyword evidence="2" id="KW-1185">Reference proteome</keyword>
<dbReference type="HOGENOM" id="CLU_1545832_0_0_4"/>
<sequence>MSNLRVFNIKTDKLNFDFSFNPDETFNCHEQLNYNPSLGMDDIRRVALWKLNRVINIPEDLLKNLSKLATNKSLHFSDETSRSIISALIECDGVGFPMASSILKFIRPDIYPIIDVRAYRALNGKKISYGQYSLNLYLDYIDEITKISTSLNIPLREVDEQLYCFDKTFNEKI</sequence>
<reference evidence="2" key="1">
    <citation type="submission" date="2014-12" db="EMBL/GenBank/DDBJ databases">
        <authorList>
            <person name="Salcher M.M."/>
        </authorList>
    </citation>
    <scope>NUCLEOTIDE SEQUENCE [LARGE SCALE GENOMIC DNA]</scope>
    <source>
        <strain evidence="2">MMS-10A-171</strain>
    </source>
</reference>
<gene>
    <name evidence="1" type="ORF">BN1209_0474</name>
</gene>
<dbReference type="OrthoDB" id="9134177at2"/>
<organism evidence="1 2">
    <name type="scientific">Candidatus Methylopumilus turicensis</name>
    <dbReference type="NCBI Taxonomy" id="1581680"/>
    <lineage>
        <taxon>Bacteria</taxon>
        <taxon>Pseudomonadati</taxon>
        <taxon>Pseudomonadota</taxon>
        <taxon>Betaproteobacteria</taxon>
        <taxon>Nitrosomonadales</taxon>
        <taxon>Methylophilaceae</taxon>
        <taxon>Candidatus Methylopumilus</taxon>
    </lineage>
</organism>
<dbReference type="STRING" id="1581680.BN1209_0474"/>
<name>A0A0B7IWR8_9PROT</name>
<protein>
    <submittedName>
        <fullName evidence="1">Uncharacterized protein</fullName>
    </submittedName>
</protein>
<dbReference type="Proteomes" id="UP000056322">
    <property type="component" value="Chromosome 1"/>
</dbReference>
<evidence type="ECO:0000313" key="2">
    <source>
        <dbReference type="Proteomes" id="UP000056322"/>
    </source>
</evidence>
<dbReference type="EMBL" id="LN794158">
    <property type="protein sequence ID" value="CEN55522.1"/>
    <property type="molecule type" value="Genomic_DNA"/>
</dbReference>
<dbReference type="KEGG" id="mbac:BN1209_0474"/>
<dbReference type="RefSeq" id="WP_045750780.1">
    <property type="nucleotide sequence ID" value="NZ_LN794158.1"/>
</dbReference>
<accession>A0A0B7IWR8</accession>
<proteinExistence type="predicted"/>
<dbReference type="AlphaFoldDB" id="A0A0B7IWR8"/>